<accession>A0A381WH64</accession>
<evidence type="ECO:0000256" key="1">
    <source>
        <dbReference type="ARBA" id="ARBA00001946"/>
    </source>
</evidence>
<dbReference type="Pfam" id="PF03328">
    <property type="entry name" value="HpcH_HpaI"/>
    <property type="match status" value="1"/>
</dbReference>
<dbReference type="PANTHER" id="PTHR32308">
    <property type="entry name" value="LYASE BETA SUBUNIT, PUTATIVE (AFU_ORTHOLOGUE AFUA_4G13030)-RELATED"/>
    <property type="match status" value="1"/>
</dbReference>
<dbReference type="EMBL" id="UINC01011746">
    <property type="protein sequence ID" value="SVA51641.1"/>
    <property type="molecule type" value="Genomic_DNA"/>
</dbReference>
<evidence type="ECO:0000313" key="5">
    <source>
        <dbReference type="EMBL" id="SVA51641.1"/>
    </source>
</evidence>
<dbReference type="PIRSF" id="PIRSF015582">
    <property type="entry name" value="Cit_lyase_B"/>
    <property type="match status" value="1"/>
</dbReference>
<evidence type="ECO:0000259" key="4">
    <source>
        <dbReference type="Pfam" id="PF03328"/>
    </source>
</evidence>
<dbReference type="GO" id="GO:0000287">
    <property type="term" value="F:magnesium ion binding"/>
    <property type="evidence" value="ECO:0007669"/>
    <property type="project" value="TreeGrafter"/>
</dbReference>
<protein>
    <recommendedName>
        <fullName evidence="4">HpcH/HpaI aldolase/citrate lyase domain-containing protein</fullName>
    </recommendedName>
</protein>
<proteinExistence type="predicted"/>
<dbReference type="InterPro" id="IPR005000">
    <property type="entry name" value="Aldolase/citrate-lyase_domain"/>
</dbReference>
<dbReference type="InterPro" id="IPR015813">
    <property type="entry name" value="Pyrv/PenolPyrv_kinase-like_dom"/>
</dbReference>
<dbReference type="Gene3D" id="3.20.20.60">
    <property type="entry name" value="Phosphoenolpyruvate-binding domains"/>
    <property type="match status" value="1"/>
</dbReference>
<dbReference type="GO" id="GO:0006107">
    <property type="term" value="P:oxaloacetate metabolic process"/>
    <property type="evidence" value="ECO:0007669"/>
    <property type="project" value="TreeGrafter"/>
</dbReference>
<keyword evidence="2" id="KW-0479">Metal-binding</keyword>
<dbReference type="SUPFAM" id="SSF51621">
    <property type="entry name" value="Phosphoenolpyruvate/pyruvate domain"/>
    <property type="match status" value="1"/>
</dbReference>
<evidence type="ECO:0000256" key="3">
    <source>
        <dbReference type="ARBA" id="ARBA00022842"/>
    </source>
</evidence>
<evidence type="ECO:0000256" key="2">
    <source>
        <dbReference type="ARBA" id="ARBA00022723"/>
    </source>
</evidence>
<dbReference type="InterPro" id="IPR011206">
    <property type="entry name" value="Citrate_lyase_beta/mcl1/mcl2"/>
</dbReference>
<dbReference type="AlphaFoldDB" id="A0A381WH64"/>
<sequence length="302" mass="32403">MAINLSNPRTLLFVPGNQPRMLEKSAGFSAQWLIPDLEDSVPQAEKTLARDIVAEHIPLLATARKFIVPRVNSLSSGLAENDIAAVASKEIIGISIGKINTVDDVNNVDKMLTAAEKKAGLPIGHITILPFIETAQGVINAYEICQASDRIRWVAFGAEDFSADMSISRTVDNLEPGPAISSEPGLTYPRSAVAIAARAAGVLALDTPYTRFRDPEGLKQEASLAKAIGYKGKLAIHPAQVEVIESIFKPSSSEIERARRVLDIASEAETAGRGSASLEGEMIDMPVILRARNVLRDAGLQK</sequence>
<comment type="cofactor">
    <cofactor evidence="1">
        <name>Mg(2+)</name>
        <dbReference type="ChEBI" id="CHEBI:18420"/>
    </cofactor>
</comment>
<organism evidence="5">
    <name type="scientific">marine metagenome</name>
    <dbReference type="NCBI Taxonomy" id="408172"/>
    <lineage>
        <taxon>unclassified sequences</taxon>
        <taxon>metagenomes</taxon>
        <taxon>ecological metagenomes</taxon>
    </lineage>
</organism>
<keyword evidence="3" id="KW-0460">Magnesium</keyword>
<dbReference type="GO" id="GO:0003824">
    <property type="term" value="F:catalytic activity"/>
    <property type="evidence" value="ECO:0007669"/>
    <property type="project" value="InterPro"/>
</dbReference>
<dbReference type="InterPro" id="IPR040442">
    <property type="entry name" value="Pyrv_kinase-like_dom_sf"/>
</dbReference>
<feature type="domain" description="HpcH/HpaI aldolase/citrate lyase" evidence="4">
    <location>
        <begin position="9"/>
        <end position="238"/>
    </location>
</feature>
<dbReference type="PANTHER" id="PTHR32308:SF0">
    <property type="entry name" value="HPCH_HPAI ALDOLASE_CITRATE LYASE DOMAIN-CONTAINING PROTEIN"/>
    <property type="match status" value="1"/>
</dbReference>
<gene>
    <name evidence="5" type="ORF">METZ01_LOCUS104495</name>
</gene>
<name>A0A381WH64_9ZZZZ</name>
<reference evidence="5" key="1">
    <citation type="submission" date="2018-05" db="EMBL/GenBank/DDBJ databases">
        <authorList>
            <person name="Lanie J.A."/>
            <person name="Ng W.-L."/>
            <person name="Kazmierczak K.M."/>
            <person name="Andrzejewski T.M."/>
            <person name="Davidsen T.M."/>
            <person name="Wayne K.J."/>
            <person name="Tettelin H."/>
            <person name="Glass J.I."/>
            <person name="Rusch D."/>
            <person name="Podicherti R."/>
            <person name="Tsui H.-C.T."/>
            <person name="Winkler M.E."/>
        </authorList>
    </citation>
    <scope>NUCLEOTIDE SEQUENCE</scope>
</reference>